<name>V6LU29_9EUKA</name>
<sequence length="112" mass="12448">MDNRFHIQEVVEGSSEWKWGEAGSEGKGRPRGCEKVGALRQRLEGSASDFGLRAVFAVLGMGPRGFSIGYVRAQTPCFREEPQPTSRWASQRSQHTAVAYGTKEFEVNVVEE</sequence>
<dbReference type="EMBL" id="KI546119">
    <property type="protein sequence ID" value="EST44299.1"/>
    <property type="molecule type" value="Genomic_DNA"/>
</dbReference>
<dbReference type="EMBL" id="AUWU02000007">
    <property type="protein sequence ID" value="KAH0570977.1"/>
    <property type="molecule type" value="Genomic_DNA"/>
</dbReference>
<protein>
    <submittedName>
        <fullName evidence="1">Uncharacterized protein</fullName>
    </submittedName>
</protein>
<evidence type="ECO:0000313" key="1">
    <source>
        <dbReference type="EMBL" id="EST44299.1"/>
    </source>
</evidence>
<proteinExistence type="predicted"/>
<dbReference type="AlphaFoldDB" id="V6LU29"/>
<organism evidence="1">
    <name type="scientific">Spironucleus salmonicida</name>
    <dbReference type="NCBI Taxonomy" id="348837"/>
    <lineage>
        <taxon>Eukaryota</taxon>
        <taxon>Metamonada</taxon>
        <taxon>Diplomonadida</taxon>
        <taxon>Hexamitidae</taxon>
        <taxon>Hexamitinae</taxon>
        <taxon>Spironucleus</taxon>
    </lineage>
</organism>
<reference evidence="2" key="2">
    <citation type="submission" date="2020-12" db="EMBL/GenBank/DDBJ databases">
        <title>New Spironucleus salmonicida genome in near-complete chromosomes.</title>
        <authorList>
            <person name="Xu F."/>
            <person name="Kurt Z."/>
            <person name="Jimenez-Gonzalez A."/>
            <person name="Astvaldsson A."/>
            <person name="Andersson J.O."/>
            <person name="Svard S.G."/>
        </authorList>
    </citation>
    <scope>NUCLEOTIDE SEQUENCE</scope>
    <source>
        <strain evidence="2">ATCC 50377</strain>
    </source>
</reference>
<dbReference type="VEuPathDB" id="GiardiaDB:SS50377_27271"/>
<evidence type="ECO:0000313" key="2">
    <source>
        <dbReference type="EMBL" id="KAH0570977.1"/>
    </source>
</evidence>
<dbReference type="Proteomes" id="UP000018208">
    <property type="component" value="Unassembled WGS sequence"/>
</dbReference>
<accession>V6LU29</accession>
<gene>
    <name evidence="1" type="ORF">SS50377_15833</name>
    <name evidence="2" type="ORF">SS50377_27271</name>
</gene>
<keyword evidence="3" id="KW-1185">Reference proteome</keyword>
<reference evidence="1 2" key="1">
    <citation type="journal article" date="2014" name="PLoS Genet.">
        <title>The Genome of Spironucleus salmonicida Highlights a Fish Pathogen Adapted to Fluctuating Environments.</title>
        <authorList>
            <person name="Xu F."/>
            <person name="Jerlstrom-Hultqvist J."/>
            <person name="Einarsson E."/>
            <person name="Astvaldsson A."/>
            <person name="Svard S.G."/>
            <person name="Andersson J.O."/>
        </authorList>
    </citation>
    <scope>NUCLEOTIDE SEQUENCE</scope>
    <source>
        <strain evidence="2">ATCC 50377</strain>
    </source>
</reference>
<evidence type="ECO:0000313" key="3">
    <source>
        <dbReference type="Proteomes" id="UP000018208"/>
    </source>
</evidence>